<dbReference type="GO" id="GO:0016491">
    <property type="term" value="F:oxidoreductase activity"/>
    <property type="evidence" value="ECO:0007669"/>
    <property type="project" value="UniProtKB-KW"/>
</dbReference>
<dbReference type="Pfam" id="PF02668">
    <property type="entry name" value="TauD"/>
    <property type="match status" value="1"/>
</dbReference>
<protein>
    <submittedName>
        <fullName evidence="3">Taurine hydroxylase-like protein</fullName>
    </submittedName>
</protein>
<feature type="domain" description="TauD/TfdA-like" evidence="2">
    <location>
        <begin position="93"/>
        <end position="319"/>
    </location>
</feature>
<dbReference type="InterPro" id="IPR003819">
    <property type="entry name" value="TauD/TfdA-like"/>
</dbReference>
<keyword evidence="1" id="KW-0560">Oxidoreductase</keyword>
<dbReference type="AlphaFoldDB" id="A0A559MFR1"/>
<dbReference type="SUPFAM" id="SSF51197">
    <property type="entry name" value="Clavaminate synthase-like"/>
    <property type="match status" value="1"/>
</dbReference>
<dbReference type="InterPro" id="IPR042098">
    <property type="entry name" value="TauD-like_sf"/>
</dbReference>
<dbReference type="Proteomes" id="UP000315522">
    <property type="component" value="Unassembled WGS sequence"/>
</dbReference>
<evidence type="ECO:0000313" key="4">
    <source>
        <dbReference type="Proteomes" id="UP000315522"/>
    </source>
</evidence>
<reference evidence="3 4" key="1">
    <citation type="submission" date="2018-05" db="EMBL/GenBank/DDBJ databases">
        <title>Genome sequencing and assembly of the regulated plant pathogen Lachnellula willkommii and related sister species for the development of diagnostic species identification markers.</title>
        <authorList>
            <person name="Giroux E."/>
            <person name="Bilodeau G."/>
        </authorList>
    </citation>
    <scope>NUCLEOTIDE SEQUENCE [LARGE SCALE GENOMIC DNA]</scope>
    <source>
        <strain evidence="3 4">CBS 172.35</strain>
    </source>
</reference>
<sequence>MATTAVLPYELYTDAPGTLFVKREWEEANAAHPSPFDFGDVPEGWPKKLTGPRVWDGKDLNTQLAEKYIRVLTSAEIVEIDAAAKSFQKLSLPLSAVEQSTFPLPQLGPTLRGIAKNLYQGTGLNLLRGFPIQQYGKEEQIIIFLGINAWVADTRLDQGIGRGVSHIKSINHIDPAQRGKIFVSAQNNDAQMYHSDAGSEIVGLMALNVPNAGGESTVASTWQVYNHLAEYRPDILRLLAGKKFRWTANGIPEDGVRLIHWLNEQVYVNFATRTFIGYAEAPDRDTKYPPLTFEEREALGGWQWIAEQYCLETALQAGDIEWYVKLRGPENRYTDIMSRRVNNLHHQHARRGYIDDPSNPRHLLRIWSRDSEYAPELPLDIKNKFDAMFKNTPEFYPLDEIEEDIRRKETGIFTASCKQETAEERLKTGFSSLKL</sequence>
<name>A0A559MFR1_9HELO</name>
<gene>
    <name evidence="3" type="primary">SAT17_0</name>
    <name evidence="3" type="ORF">LAWI1_G002171</name>
</gene>
<organism evidence="3 4">
    <name type="scientific">Lachnellula willkommii</name>
    <dbReference type="NCBI Taxonomy" id="215461"/>
    <lineage>
        <taxon>Eukaryota</taxon>
        <taxon>Fungi</taxon>
        <taxon>Dikarya</taxon>
        <taxon>Ascomycota</taxon>
        <taxon>Pezizomycotina</taxon>
        <taxon>Leotiomycetes</taxon>
        <taxon>Helotiales</taxon>
        <taxon>Lachnaceae</taxon>
        <taxon>Lachnellula</taxon>
    </lineage>
</organism>
<dbReference type="Gene3D" id="3.60.130.10">
    <property type="entry name" value="Clavaminate synthase-like"/>
    <property type="match status" value="1"/>
</dbReference>
<dbReference type="EMBL" id="QGML01000461">
    <property type="protein sequence ID" value="TVY91797.1"/>
    <property type="molecule type" value="Genomic_DNA"/>
</dbReference>
<evidence type="ECO:0000256" key="1">
    <source>
        <dbReference type="ARBA" id="ARBA00023002"/>
    </source>
</evidence>
<proteinExistence type="predicted"/>
<evidence type="ECO:0000313" key="3">
    <source>
        <dbReference type="EMBL" id="TVY91797.1"/>
    </source>
</evidence>
<evidence type="ECO:0000259" key="2">
    <source>
        <dbReference type="Pfam" id="PF02668"/>
    </source>
</evidence>
<comment type="caution">
    <text evidence="3">The sequence shown here is derived from an EMBL/GenBank/DDBJ whole genome shotgun (WGS) entry which is preliminary data.</text>
</comment>
<keyword evidence="4" id="KW-1185">Reference proteome</keyword>
<accession>A0A559MFR1</accession>